<feature type="region of interest" description="Disordered" evidence="9">
    <location>
        <begin position="1"/>
        <end position="87"/>
    </location>
</feature>
<dbReference type="AlphaFoldDB" id="A0A0E1VQY6"/>
<organism evidence="11">
    <name type="scientific">Burkholderia pseudomallei 1710a</name>
    <dbReference type="NCBI Taxonomy" id="320371"/>
    <lineage>
        <taxon>Bacteria</taxon>
        <taxon>Pseudomonadati</taxon>
        <taxon>Pseudomonadota</taxon>
        <taxon>Betaproteobacteria</taxon>
        <taxon>Burkholderiales</taxon>
        <taxon>Burkholderiaceae</taxon>
        <taxon>Burkholderia</taxon>
        <taxon>pseudomallei group</taxon>
    </lineage>
</organism>
<gene>
    <name evidence="11" type="ORF">BURPS1710A_A0930</name>
</gene>
<accession>A0A0E1VQY6</accession>
<keyword evidence="3 8" id="KW-0645">Protease</keyword>
<evidence type="ECO:0000256" key="3">
    <source>
        <dbReference type="ARBA" id="ARBA00022670"/>
    </source>
</evidence>
<dbReference type="GO" id="GO:0046872">
    <property type="term" value="F:metal ion binding"/>
    <property type="evidence" value="ECO:0007669"/>
    <property type="project" value="UniProtKB-UniRule"/>
</dbReference>
<evidence type="ECO:0000256" key="7">
    <source>
        <dbReference type="ARBA" id="ARBA00023049"/>
    </source>
</evidence>
<dbReference type="PANTHER" id="PTHR39540:SF1">
    <property type="entry name" value="DICTOMALLEIN-1-RELATED"/>
    <property type="match status" value="1"/>
</dbReference>
<dbReference type="Pfam" id="PF10462">
    <property type="entry name" value="Peptidase_M66"/>
    <property type="match status" value="1"/>
</dbReference>
<feature type="binding site" evidence="8">
    <location>
        <position position="435"/>
    </location>
    <ligand>
        <name>Zn(2+)</name>
        <dbReference type="ChEBI" id="CHEBI:29105"/>
        <note>catalytic</note>
    </ligand>
</feature>
<evidence type="ECO:0000256" key="8">
    <source>
        <dbReference type="PROSITE-ProRule" id="PRU01031"/>
    </source>
</evidence>
<evidence type="ECO:0000259" key="10">
    <source>
        <dbReference type="PROSITE" id="PS51694"/>
    </source>
</evidence>
<evidence type="ECO:0000256" key="4">
    <source>
        <dbReference type="ARBA" id="ARBA00022723"/>
    </source>
</evidence>
<keyword evidence="5 8" id="KW-0378">Hydrolase</keyword>
<dbReference type="Proteomes" id="UP000001812">
    <property type="component" value="Chromosome II"/>
</dbReference>
<evidence type="ECO:0000256" key="5">
    <source>
        <dbReference type="ARBA" id="ARBA00022801"/>
    </source>
</evidence>
<dbReference type="SUPFAM" id="SSF55486">
    <property type="entry name" value="Metalloproteases ('zincins'), catalytic domain"/>
    <property type="match status" value="1"/>
</dbReference>
<proteinExistence type="inferred from homology"/>
<keyword evidence="7 8" id="KW-0482">Metalloprotease</keyword>
<dbReference type="EMBL" id="CM000833">
    <property type="protein sequence ID" value="EET03253.1"/>
    <property type="molecule type" value="Genomic_DNA"/>
</dbReference>
<dbReference type="InterPro" id="IPR051256">
    <property type="entry name" value="Dictomallein"/>
</dbReference>
<comment type="similarity">
    <text evidence="1">Belongs to the dictomallein family.</text>
</comment>
<evidence type="ECO:0000256" key="6">
    <source>
        <dbReference type="ARBA" id="ARBA00022833"/>
    </source>
</evidence>
<evidence type="ECO:0000256" key="9">
    <source>
        <dbReference type="SAM" id="MobiDB-lite"/>
    </source>
</evidence>
<evidence type="ECO:0000256" key="2">
    <source>
        <dbReference type="ARBA" id="ARBA00018800"/>
    </source>
</evidence>
<feature type="domain" description="Peptidase M66" evidence="10">
    <location>
        <begin position="275"/>
        <end position="543"/>
    </location>
</feature>
<keyword evidence="4 8" id="KW-0479">Metal-binding</keyword>
<evidence type="ECO:0000256" key="1">
    <source>
        <dbReference type="ARBA" id="ARBA00005693"/>
    </source>
</evidence>
<feature type="region of interest" description="Disordered" evidence="9">
    <location>
        <begin position="115"/>
        <end position="154"/>
    </location>
</feature>
<reference evidence="11" key="1">
    <citation type="submission" date="2009-05" db="EMBL/GenBank/DDBJ databases">
        <authorList>
            <person name="Harkins D.M."/>
            <person name="DeShazer D."/>
            <person name="Woods D.E."/>
            <person name="Brinkac L.M."/>
            <person name="Brown K.A."/>
            <person name="Hung G.C."/>
            <person name="Tuanyok A."/>
            <person name="Zhang B."/>
            <person name="Nierman W.C."/>
        </authorList>
    </citation>
    <scope>NUCLEOTIDE SEQUENCE [LARGE SCALE GENOMIC DNA]</scope>
    <source>
        <strain evidence="11">1710a</strain>
    </source>
</reference>
<feature type="active site" evidence="8">
    <location>
        <position position="436"/>
    </location>
</feature>
<dbReference type="GO" id="GO:0004222">
    <property type="term" value="F:metalloendopeptidase activity"/>
    <property type="evidence" value="ECO:0007669"/>
    <property type="project" value="UniProtKB-UniRule"/>
</dbReference>
<dbReference type="PANTHER" id="PTHR39540">
    <property type="match status" value="1"/>
</dbReference>
<dbReference type="PROSITE" id="PS51694">
    <property type="entry name" value="PEPTIDASE_M66"/>
    <property type="match status" value="1"/>
</dbReference>
<feature type="binding site" evidence="8">
    <location>
        <position position="439"/>
    </location>
    <ligand>
        <name>Zn(2+)</name>
        <dbReference type="ChEBI" id="CHEBI:29105"/>
        <note>catalytic</note>
    </ligand>
</feature>
<name>A0A0E1VQY6_BURPE</name>
<dbReference type="GO" id="GO:0006508">
    <property type="term" value="P:proteolysis"/>
    <property type="evidence" value="ECO:0007669"/>
    <property type="project" value="UniProtKB-UniRule"/>
</dbReference>
<keyword evidence="6 8" id="KW-0862">Zinc</keyword>
<dbReference type="HOGENOM" id="CLU_451780_0_0_4"/>
<evidence type="ECO:0000313" key="11">
    <source>
        <dbReference type="EMBL" id="EET03253.1"/>
    </source>
</evidence>
<dbReference type="InterPro" id="IPR019503">
    <property type="entry name" value="Peptidase_M66_dom"/>
</dbReference>
<protein>
    <recommendedName>
        <fullName evidence="2">Dictomallein</fullName>
    </recommendedName>
</protein>
<comment type="cofactor">
    <cofactor evidence="8">
        <name>Zn(2+)</name>
        <dbReference type="ChEBI" id="CHEBI:29105"/>
    </cofactor>
    <text evidence="8">Binds 1 zinc ion per subunit.</text>
</comment>
<feature type="compositionally biased region" description="Low complexity" evidence="9">
    <location>
        <begin position="29"/>
        <end position="41"/>
    </location>
</feature>
<feature type="binding site" evidence="8">
    <location>
        <position position="445"/>
    </location>
    <ligand>
        <name>Zn(2+)</name>
        <dbReference type="ChEBI" id="CHEBI:29105"/>
        <note>catalytic</note>
    </ligand>
</feature>
<sequence>MRLSCAGSRVPRRRHLESQSNDECASVFPAIVAPARPAARRTMGNGERPPARRPDSSGSPPPAADAPAASNHPFSSHDTKHMTSRRLASRTAVAASLSALMLAACGGDDSANAPTAGGAAPLTPAVASPAGPTGSTPGSTPGATTAPAPSSTSAGQLSVDKMAFAQTHVVPSGGLSWTLPNASASLRPISRRDALVLVAIGQADAVQPVLEAWKDGAKLGALALSPPSALPPTESGGRAYANDRWSAVVPAAWMVPGVSFSVSASNYTSSVAQAPVFGTDADVQLTILPFYLFGADDTNSPPLSTTQAPDAATQQEIFAKWPTAELKVRTHPAGRFSLATVVVGPRADRTGAAQPAYPVTALDQQKDGYGVMSAMLTLITNMRTANGDGPLNNQYYAPLIALNSNGQFANLGGGLGGVGSGAAVGDHRYTGIFIHEQGHAFGLNHAGDEYAKGAYPYAGGSLSGSVWGYDPNHREFLDVLVPTTASSYAKCASSHQLDAQGRCYKQDPMQGGAGDQSSGYKFATFSDYNTGRMQAWIASRVLADPASSTGYSKWDSAAQARAPYTPTTDNNGLYGVNQNLPVQAGVPVHTIVVSFSKAGSAGASYIYPPFSYTGNLIATFDPTSAADRQAITVDKGTYPWYCKGTGCDYTLRVTYADGSRTYRVLQGGFRAWWTPTVDDANATNPLSGSSFRVWAINVPGDKRIGKIELLDTPMVWNGMPANPTVLLSR</sequence>